<name>A0A0S2I4X2_9BACT</name>
<keyword evidence="6 12" id="KW-0274">FAD</keyword>
<dbReference type="InterPro" id="IPR004620">
    <property type="entry name" value="MTHF_reductase_bac"/>
</dbReference>
<dbReference type="STRING" id="1307839.L21SP5_03805"/>
<dbReference type="UniPathway" id="UPA00193"/>
<dbReference type="GO" id="GO:0009086">
    <property type="term" value="P:methionine biosynthetic process"/>
    <property type="evidence" value="ECO:0007669"/>
    <property type="project" value="UniProtKB-KW"/>
</dbReference>
<comment type="catalytic activity">
    <reaction evidence="11">
        <text>(6S)-5-methyl-5,6,7,8-tetrahydrofolate + NAD(+) = (6R)-5,10-methylene-5,6,7,8-tetrahydrofolate + NADH + H(+)</text>
        <dbReference type="Rhea" id="RHEA:19821"/>
        <dbReference type="ChEBI" id="CHEBI:15378"/>
        <dbReference type="ChEBI" id="CHEBI:15636"/>
        <dbReference type="ChEBI" id="CHEBI:18608"/>
        <dbReference type="ChEBI" id="CHEBI:57540"/>
        <dbReference type="ChEBI" id="CHEBI:57945"/>
        <dbReference type="EC" id="1.5.1.54"/>
    </reaction>
    <physiologicalReaction direction="right-to-left" evidence="11">
        <dbReference type="Rhea" id="RHEA:19823"/>
    </physiologicalReaction>
</comment>
<evidence type="ECO:0000256" key="12">
    <source>
        <dbReference type="RuleBase" id="RU003862"/>
    </source>
</evidence>
<dbReference type="KEGG" id="blq:L21SP5_03805"/>
<dbReference type="PANTHER" id="PTHR45754:SF3">
    <property type="entry name" value="METHYLENETETRAHYDROFOLATE REDUCTASE (NADPH)"/>
    <property type="match status" value="1"/>
</dbReference>
<protein>
    <recommendedName>
        <fullName evidence="12">Methylenetetrahydrofolate reductase</fullName>
        <ecNumber evidence="12">1.5.1.54</ecNumber>
    </recommendedName>
</protein>
<dbReference type="NCBIfam" id="TIGR00676">
    <property type="entry name" value="fadh2"/>
    <property type="match status" value="1"/>
</dbReference>
<keyword evidence="5 12" id="KW-0285">Flavoprotein</keyword>
<dbReference type="PATRIC" id="fig|1307839.3.peg.4064"/>
<evidence type="ECO:0000256" key="4">
    <source>
        <dbReference type="ARBA" id="ARBA00022605"/>
    </source>
</evidence>
<evidence type="ECO:0000256" key="11">
    <source>
        <dbReference type="ARBA" id="ARBA00048628"/>
    </source>
</evidence>
<keyword evidence="14" id="KW-1185">Reference proteome</keyword>
<evidence type="ECO:0000256" key="5">
    <source>
        <dbReference type="ARBA" id="ARBA00022630"/>
    </source>
</evidence>
<dbReference type="CDD" id="cd00537">
    <property type="entry name" value="MTHFR"/>
    <property type="match status" value="1"/>
</dbReference>
<comment type="pathway">
    <text evidence="2 12">One-carbon metabolism; tetrahydrofolate interconversion.</text>
</comment>
<evidence type="ECO:0000256" key="8">
    <source>
        <dbReference type="ARBA" id="ARBA00023027"/>
    </source>
</evidence>
<gene>
    <name evidence="13" type="primary">metF</name>
    <name evidence="13" type="ORF">L21SP5_03805</name>
</gene>
<evidence type="ECO:0000256" key="9">
    <source>
        <dbReference type="ARBA" id="ARBA00023167"/>
    </source>
</evidence>
<dbReference type="PANTHER" id="PTHR45754">
    <property type="entry name" value="METHYLENETETRAHYDROFOLATE REDUCTASE"/>
    <property type="match status" value="1"/>
</dbReference>
<keyword evidence="9" id="KW-0486">Methionine biosynthesis</keyword>
<dbReference type="InterPro" id="IPR003171">
    <property type="entry name" value="Mehydrof_redctse-like"/>
</dbReference>
<proteinExistence type="inferred from homology"/>
<dbReference type="InterPro" id="IPR029041">
    <property type="entry name" value="FAD-linked_oxidoreductase-like"/>
</dbReference>
<dbReference type="OrthoDB" id="9812555at2"/>
<comment type="similarity">
    <text evidence="3 12">Belongs to the methylenetetrahydrofolate reductase family.</text>
</comment>
<keyword evidence="7 12" id="KW-0560">Oxidoreductase</keyword>
<dbReference type="Gene3D" id="3.20.20.220">
    <property type="match status" value="1"/>
</dbReference>
<evidence type="ECO:0000256" key="3">
    <source>
        <dbReference type="ARBA" id="ARBA00006743"/>
    </source>
</evidence>
<evidence type="ECO:0000256" key="10">
    <source>
        <dbReference type="ARBA" id="ARBA00034478"/>
    </source>
</evidence>
<evidence type="ECO:0000256" key="1">
    <source>
        <dbReference type="ARBA" id="ARBA00001974"/>
    </source>
</evidence>
<evidence type="ECO:0000256" key="7">
    <source>
        <dbReference type="ARBA" id="ARBA00023002"/>
    </source>
</evidence>
<evidence type="ECO:0000256" key="6">
    <source>
        <dbReference type="ARBA" id="ARBA00022827"/>
    </source>
</evidence>
<dbReference type="AlphaFoldDB" id="A0A0S2I4X2"/>
<keyword evidence="4" id="KW-0028">Amino-acid biosynthesis</keyword>
<reference evidence="13 14" key="1">
    <citation type="submission" date="2015-11" db="EMBL/GenBank/DDBJ databases">
        <title>Description and complete genome sequence of a novel strain predominating in hypersaline microbial mats and representing a new family of the Bacteriodetes phylum.</title>
        <authorList>
            <person name="Spring S."/>
            <person name="Bunk B."/>
            <person name="Sproer C."/>
            <person name="Klenk H.-P."/>
        </authorList>
    </citation>
    <scope>NUCLEOTIDE SEQUENCE [LARGE SCALE GENOMIC DNA]</scope>
    <source>
        <strain evidence="13 14">L21-Spi-D4</strain>
    </source>
</reference>
<dbReference type="GO" id="GO:0071949">
    <property type="term" value="F:FAD binding"/>
    <property type="evidence" value="ECO:0007669"/>
    <property type="project" value="TreeGrafter"/>
</dbReference>
<dbReference type="GO" id="GO:0005829">
    <property type="term" value="C:cytosol"/>
    <property type="evidence" value="ECO:0007669"/>
    <property type="project" value="InterPro"/>
</dbReference>
<accession>A0A0S2I4X2</accession>
<dbReference type="Proteomes" id="UP000064893">
    <property type="component" value="Chromosome"/>
</dbReference>
<comment type="cofactor">
    <cofactor evidence="1 12">
        <name>FAD</name>
        <dbReference type="ChEBI" id="CHEBI:57692"/>
    </cofactor>
</comment>
<dbReference type="SUPFAM" id="SSF51730">
    <property type="entry name" value="FAD-linked oxidoreductase"/>
    <property type="match status" value="1"/>
</dbReference>
<evidence type="ECO:0000313" key="14">
    <source>
        <dbReference type="Proteomes" id="UP000064893"/>
    </source>
</evidence>
<dbReference type="GO" id="GO:0106312">
    <property type="term" value="F:methylenetetrahydrofolate reductase (NADH) activity"/>
    <property type="evidence" value="ECO:0007669"/>
    <property type="project" value="UniProtKB-EC"/>
</dbReference>
<evidence type="ECO:0000256" key="2">
    <source>
        <dbReference type="ARBA" id="ARBA00004777"/>
    </source>
</evidence>
<dbReference type="GO" id="GO:0035999">
    <property type="term" value="P:tetrahydrofolate interconversion"/>
    <property type="evidence" value="ECO:0007669"/>
    <property type="project" value="UniProtKB-UniPathway"/>
</dbReference>
<sequence length="290" mass="32903">MKIINLFEKQKRIFSFEFFPPKDYLTAVKFGINAGQLMNLNPSFVSVTYGAGGSSHNHTFDLVNFFQNELDFTCMAHYTVIGATKEKIRADMQALQDMGVRNVMLLRGDPPKGSKTFPENPHGFNHASELISFVKQNFDFCIGAAAYPEKHIEAASMDEDLDNLQKKVDAGADFLITQMFFDNHFYWEFMDKVLKRGLKTRVIPGIIPITSFTQIKRFAEISGAKIPDRIAQVMEEIKSHPEKVYKEGLNIAKQQSVLLLEKGAPGIHVFTLNKSRAAIDLYNHIPEIYK</sequence>
<evidence type="ECO:0000313" key="13">
    <source>
        <dbReference type="EMBL" id="ALO17398.1"/>
    </source>
</evidence>
<keyword evidence="8" id="KW-0520">NAD</keyword>
<dbReference type="EMBL" id="CP013118">
    <property type="protein sequence ID" value="ALO17398.1"/>
    <property type="molecule type" value="Genomic_DNA"/>
</dbReference>
<comment type="pathway">
    <text evidence="10">Amino-acid biosynthesis; L-methionine biosynthesis via de novo pathway.</text>
</comment>
<organism evidence="13 14">
    <name type="scientific">Salinivirga cyanobacteriivorans</name>
    <dbReference type="NCBI Taxonomy" id="1307839"/>
    <lineage>
        <taxon>Bacteria</taxon>
        <taxon>Pseudomonadati</taxon>
        <taxon>Bacteroidota</taxon>
        <taxon>Bacteroidia</taxon>
        <taxon>Bacteroidales</taxon>
        <taxon>Salinivirgaceae</taxon>
        <taxon>Salinivirga</taxon>
    </lineage>
</organism>
<dbReference type="RefSeq" id="WP_057954941.1">
    <property type="nucleotide sequence ID" value="NZ_CP013118.1"/>
</dbReference>
<dbReference type="Pfam" id="PF02219">
    <property type="entry name" value="MTHFR"/>
    <property type="match status" value="1"/>
</dbReference>
<dbReference type="EC" id="1.5.1.54" evidence="12"/>